<evidence type="ECO:0000256" key="8">
    <source>
        <dbReference type="SAM" id="Phobius"/>
    </source>
</evidence>
<dbReference type="AlphaFoldDB" id="T0RBL3"/>
<evidence type="ECO:0000313" key="10">
    <source>
        <dbReference type="Proteomes" id="UP000030762"/>
    </source>
</evidence>
<feature type="transmembrane region" description="Helical" evidence="8">
    <location>
        <begin position="129"/>
        <end position="147"/>
    </location>
</feature>
<gene>
    <name evidence="9" type="ORF">SDRG_15259</name>
</gene>
<dbReference type="PANTHER" id="PTHR31585">
    <property type="entry name" value="FOLATE-BIOPTERIN TRANSPORTER 1, CHLOROPLASTIC"/>
    <property type="match status" value="1"/>
</dbReference>
<feature type="region of interest" description="Disordered" evidence="7">
    <location>
        <begin position="595"/>
        <end position="670"/>
    </location>
</feature>
<feature type="transmembrane region" description="Helical" evidence="8">
    <location>
        <begin position="191"/>
        <end position="212"/>
    </location>
</feature>
<feature type="transmembrane region" description="Helical" evidence="8">
    <location>
        <begin position="383"/>
        <end position="405"/>
    </location>
</feature>
<dbReference type="VEuPathDB" id="FungiDB:SDRG_15259"/>
<dbReference type="OrthoDB" id="68145at2759"/>
<dbReference type="Pfam" id="PF03092">
    <property type="entry name" value="BT1"/>
    <property type="match status" value="1"/>
</dbReference>
<evidence type="ECO:0000256" key="2">
    <source>
        <dbReference type="ARBA" id="ARBA00007015"/>
    </source>
</evidence>
<feature type="transmembrane region" description="Helical" evidence="8">
    <location>
        <begin position="94"/>
        <end position="117"/>
    </location>
</feature>
<keyword evidence="3" id="KW-0813">Transport</keyword>
<evidence type="ECO:0000256" key="4">
    <source>
        <dbReference type="ARBA" id="ARBA00022692"/>
    </source>
</evidence>
<name>T0RBL3_SAPDV</name>
<keyword evidence="10" id="KW-1185">Reference proteome</keyword>
<dbReference type="GO" id="GO:0016020">
    <property type="term" value="C:membrane"/>
    <property type="evidence" value="ECO:0007669"/>
    <property type="project" value="UniProtKB-SubCell"/>
</dbReference>
<feature type="transmembrane region" description="Helical" evidence="8">
    <location>
        <begin position="531"/>
        <end position="558"/>
    </location>
</feature>
<evidence type="ECO:0000256" key="6">
    <source>
        <dbReference type="ARBA" id="ARBA00023136"/>
    </source>
</evidence>
<dbReference type="SUPFAM" id="SSF103473">
    <property type="entry name" value="MFS general substrate transporter"/>
    <property type="match status" value="1"/>
</dbReference>
<feature type="transmembrane region" description="Helical" evidence="8">
    <location>
        <begin position="351"/>
        <end position="371"/>
    </location>
</feature>
<dbReference type="RefSeq" id="XP_008619648.1">
    <property type="nucleotide sequence ID" value="XM_008621426.1"/>
</dbReference>
<evidence type="ECO:0000256" key="7">
    <source>
        <dbReference type="SAM" id="MobiDB-lite"/>
    </source>
</evidence>
<organism evidence="9 10">
    <name type="scientific">Saprolegnia diclina (strain VS20)</name>
    <dbReference type="NCBI Taxonomy" id="1156394"/>
    <lineage>
        <taxon>Eukaryota</taxon>
        <taxon>Sar</taxon>
        <taxon>Stramenopiles</taxon>
        <taxon>Oomycota</taxon>
        <taxon>Saprolegniomycetes</taxon>
        <taxon>Saprolegniales</taxon>
        <taxon>Saprolegniaceae</taxon>
        <taxon>Saprolegnia</taxon>
    </lineage>
</organism>
<evidence type="ECO:0008006" key="11">
    <source>
        <dbReference type="Google" id="ProtNLM"/>
    </source>
</evidence>
<dbReference type="InterPro" id="IPR036259">
    <property type="entry name" value="MFS_trans_sf"/>
</dbReference>
<feature type="transmembrane region" description="Helical" evidence="8">
    <location>
        <begin position="57"/>
        <end position="74"/>
    </location>
</feature>
<dbReference type="PANTHER" id="PTHR31585:SF5">
    <property type="entry name" value="RNA-BINDING S4 DOMAIN-CONTAINING PROTEIN"/>
    <property type="match status" value="1"/>
</dbReference>
<dbReference type="GeneID" id="19955986"/>
<keyword evidence="6 8" id="KW-0472">Membrane</keyword>
<dbReference type="Proteomes" id="UP000030762">
    <property type="component" value="Unassembled WGS sequence"/>
</dbReference>
<feature type="transmembrane region" description="Helical" evidence="8">
    <location>
        <begin position="272"/>
        <end position="292"/>
    </location>
</feature>
<proteinExistence type="inferred from homology"/>
<reference evidence="9 10" key="1">
    <citation type="submission" date="2012-04" db="EMBL/GenBank/DDBJ databases">
        <title>The Genome Sequence of Saprolegnia declina VS20.</title>
        <authorList>
            <consortium name="The Broad Institute Genome Sequencing Platform"/>
            <person name="Russ C."/>
            <person name="Nusbaum C."/>
            <person name="Tyler B."/>
            <person name="van West P."/>
            <person name="Dieguez-Uribeondo J."/>
            <person name="de Bruijn I."/>
            <person name="Tripathy S."/>
            <person name="Jiang R."/>
            <person name="Young S.K."/>
            <person name="Zeng Q."/>
            <person name="Gargeya S."/>
            <person name="Fitzgerald M."/>
            <person name="Haas B."/>
            <person name="Abouelleil A."/>
            <person name="Alvarado L."/>
            <person name="Arachchi H.M."/>
            <person name="Berlin A."/>
            <person name="Chapman S.B."/>
            <person name="Goldberg J."/>
            <person name="Griggs A."/>
            <person name="Gujja S."/>
            <person name="Hansen M."/>
            <person name="Howarth C."/>
            <person name="Imamovic A."/>
            <person name="Larimer J."/>
            <person name="McCowen C."/>
            <person name="Montmayeur A."/>
            <person name="Murphy C."/>
            <person name="Neiman D."/>
            <person name="Pearson M."/>
            <person name="Priest M."/>
            <person name="Roberts A."/>
            <person name="Saif S."/>
            <person name="Shea T."/>
            <person name="Sisk P."/>
            <person name="Sykes S."/>
            <person name="Wortman J."/>
            <person name="Nusbaum C."/>
            <person name="Birren B."/>
        </authorList>
    </citation>
    <scope>NUCLEOTIDE SEQUENCE [LARGE SCALE GENOMIC DNA]</scope>
    <source>
        <strain evidence="9 10">VS20</strain>
    </source>
</reference>
<keyword evidence="4 8" id="KW-0812">Transmembrane</keyword>
<dbReference type="InParanoid" id="T0RBL3"/>
<comment type="subcellular location">
    <subcellularLocation>
        <location evidence="1">Membrane</location>
        <topology evidence="1">Multi-pass membrane protein</topology>
    </subcellularLocation>
</comment>
<comment type="similarity">
    <text evidence="2">Belongs to the major facilitator superfamily. Folate-biopterin transporter (TC 2.A.71) family.</text>
</comment>
<accession>T0RBL3</accession>
<evidence type="ECO:0000256" key="1">
    <source>
        <dbReference type="ARBA" id="ARBA00004141"/>
    </source>
</evidence>
<protein>
    <recommendedName>
        <fullName evidence="11">Transmembrane protein</fullName>
    </recommendedName>
</protein>
<evidence type="ECO:0000256" key="5">
    <source>
        <dbReference type="ARBA" id="ARBA00022989"/>
    </source>
</evidence>
<dbReference type="EMBL" id="JH767218">
    <property type="protein sequence ID" value="EQC26927.1"/>
    <property type="molecule type" value="Genomic_DNA"/>
</dbReference>
<sequence>MGHDDKIWLYCESADDDLTSYEDVTLALTLQTTIITKAPDEGALRPGGALDLSSREAIGLLGQYVAVCMIYGLLPSLTYPLFTQYLNFDGYHSASYSVLVNMCWSLKIFFGILTDCFPIGGYKRKPYMLLGWLLSLGSICAMSFLPFPSPYLSRGLAPKSDAVVHRLRAGNLTDLSPHERALVNESATEDAALWILLSCVCSFGYILADVSADAMVVQYAQREPMAIRGRLQSMIYATRFASSLVPHVVIGFCMNSFEYGGDFSWSMSPNYVYATLLLPCAVALYCTLFLIVDERTEKPYLPDYLGRLWELLQLRVVWQICIFRFCSNVFFNFDATVVPIITSTWAGVEPMAIGVFSVLNALFTAVCIYACGKWGLQWNWRVAIALSTIAIVVIDATVLYCTTWGLARNQYFFVGGFMPDVFPTAIRFVISAYCAVEIADVGNEGVVHSLVTSIVNLATPVATVLYKYIDSFFHVTRQDIVDDTYNVRFQVTMMLTLSFGMKLLSLAWLVLLPPQKAAVQWLKQRGGSNAIVGGIVVAVYVLAMAFSVGTNIMALYLYNGRTVLVDMELVRKSSHGLRYAPSSSKKKANMSVMPYSGLGQLSSDDEVDEQLRRESHEGSPTNSSRWVPPATHHHNNQETEVSPRTSSISSSLYDPPSDLKASPRQRPTDDPARVLITVRRKVTYEARVRLHADKPPVYVGRYKSEQSARDACARLLRKAHESAAK</sequence>
<evidence type="ECO:0000256" key="3">
    <source>
        <dbReference type="ARBA" id="ARBA00022448"/>
    </source>
</evidence>
<dbReference type="OMA" id="LYCESAD"/>
<evidence type="ECO:0000313" key="9">
    <source>
        <dbReference type="EMBL" id="EQC26927.1"/>
    </source>
</evidence>
<feature type="transmembrane region" description="Helical" evidence="8">
    <location>
        <begin position="489"/>
        <end position="511"/>
    </location>
</feature>
<feature type="transmembrane region" description="Helical" evidence="8">
    <location>
        <begin position="233"/>
        <end position="252"/>
    </location>
</feature>
<dbReference type="Gene3D" id="1.20.1250.20">
    <property type="entry name" value="MFS general substrate transporter like domains"/>
    <property type="match status" value="1"/>
</dbReference>
<keyword evidence="5 8" id="KW-1133">Transmembrane helix</keyword>
<feature type="compositionally biased region" description="Low complexity" evidence="7">
    <location>
        <begin position="646"/>
        <end position="659"/>
    </location>
</feature>
<dbReference type="InterPro" id="IPR039309">
    <property type="entry name" value="BT1"/>
</dbReference>